<reference evidence="3 4" key="1">
    <citation type="submission" date="2019-06" db="EMBL/GenBank/DDBJ databases">
        <title>Draft genome sequence of the filamentous fungus Phialemoniopsis curvata isolated from diesel fuel.</title>
        <authorList>
            <person name="Varaljay V.A."/>
            <person name="Lyon W.J."/>
            <person name="Crouch A.L."/>
            <person name="Drake C.E."/>
            <person name="Hollomon J.M."/>
            <person name="Nadeau L.J."/>
            <person name="Nunn H.S."/>
            <person name="Stevenson B.S."/>
            <person name="Bojanowski C.L."/>
            <person name="Crookes-Goodson W.J."/>
        </authorList>
    </citation>
    <scope>NUCLEOTIDE SEQUENCE [LARGE SCALE GENOMIC DNA]</scope>
    <source>
        <strain evidence="3 4">D216</strain>
    </source>
</reference>
<dbReference type="InterPro" id="IPR036291">
    <property type="entry name" value="NAD(P)-bd_dom_sf"/>
</dbReference>
<dbReference type="InterPro" id="IPR002347">
    <property type="entry name" value="SDR_fam"/>
</dbReference>
<dbReference type="Proteomes" id="UP000319257">
    <property type="component" value="Unassembled WGS sequence"/>
</dbReference>
<sequence length="266" mass="28449">MAQLLRGTAFITGAASGIGQHTALSFARHGIRRLALADINAAGLEAANAALSARFPHVEILSLRLDVRDPRGVRDCVRRTADRFGRLDVAVNNAGIGGSGRPTHAVPESEWRGVLDVDLDGVWRCQREELAVMVEQEDLGVREGRGRIINVASMLGLIAPGVRQLPHTAYSAAKHGVIGMTRGDANHYGPKNIRINAICPGYVETPLLNKVLEDPSSPLRSDFDNTPLQRLAQMDEIGDAITFLASPMSSFVQGAALVADGGFSTQ</sequence>
<dbReference type="PRINTS" id="PR00080">
    <property type="entry name" value="SDRFAMILY"/>
</dbReference>
<dbReference type="GeneID" id="41978264"/>
<proteinExistence type="inferred from homology"/>
<evidence type="ECO:0000313" key="3">
    <source>
        <dbReference type="EMBL" id="TPX07223.1"/>
    </source>
</evidence>
<dbReference type="PANTHER" id="PTHR42760">
    <property type="entry name" value="SHORT-CHAIN DEHYDROGENASES/REDUCTASES FAMILY MEMBER"/>
    <property type="match status" value="1"/>
</dbReference>
<dbReference type="RefSeq" id="XP_030988934.1">
    <property type="nucleotide sequence ID" value="XM_031133477.1"/>
</dbReference>
<keyword evidence="4" id="KW-1185">Reference proteome</keyword>
<gene>
    <name evidence="3" type="ORF">E0L32_010817</name>
</gene>
<evidence type="ECO:0000313" key="4">
    <source>
        <dbReference type="Proteomes" id="UP000319257"/>
    </source>
</evidence>
<dbReference type="EMBL" id="SKBQ01000092">
    <property type="protein sequence ID" value="TPX07223.1"/>
    <property type="molecule type" value="Genomic_DNA"/>
</dbReference>
<keyword evidence="2" id="KW-0521">NADP</keyword>
<dbReference type="SUPFAM" id="SSF51735">
    <property type="entry name" value="NAD(P)-binding Rossmann-fold domains"/>
    <property type="match status" value="1"/>
</dbReference>
<dbReference type="Gene3D" id="3.40.50.720">
    <property type="entry name" value="NAD(P)-binding Rossmann-like Domain"/>
    <property type="match status" value="1"/>
</dbReference>
<dbReference type="Pfam" id="PF13561">
    <property type="entry name" value="adh_short_C2"/>
    <property type="match status" value="1"/>
</dbReference>
<dbReference type="GO" id="GO:0048038">
    <property type="term" value="F:quinone binding"/>
    <property type="evidence" value="ECO:0007669"/>
    <property type="project" value="TreeGrafter"/>
</dbReference>
<name>A0A507AIY3_9PEZI</name>
<protein>
    <submittedName>
        <fullName evidence="3">Uncharacterized protein</fullName>
    </submittedName>
</protein>
<dbReference type="FunFam" id="3.40.50.720:FF:000084">
    <property type="entry name" value="Short-chain dehydrogenase reductase"/>
    <property type="match status" value="1"/>
</dbReference>
<organism evidence="3 4">
    <name type="scientific">Thyridium curvatum</name>
    <dbReference type="NCBI Taxonomy" id="1093900"/>
    <lineage>
        <taxon>Eukaryota</taxon>
        <taxon>Fungi</taxon>
        <taxon>Dikarya</taxon>
        <taxon>Ascomycota</taxon>
        <taxon>Pezizomycotina</taxon>
        <taxon>Sordariomycetes</taxon>
        <taxon>Sordariomycetidae</taxon>
        <taxon>Thyridiales</taxon>
        <taxon>Thyridiaceae</taxon>
        <taxon>Thyridium</taxon>
    </lineage>
</organism>
<dbReference type="AlphaFoldDB" id="A0A507AIY3"/>
<evidence type="ECO:0000256" key="2">
    <source>
        <dbReference type="ARBA" id="ARBA00022857"/>
    </source>
</evidence>
<dbReference type="InParanoid" id="A0A507AIY3"/>
<dbReference type="GO" id="GO:0006633">
    <property type="term" value="P:fatty acid biosynthetic process"/>
    <property type="evidence" value="ECO:0007669"/>
    <property type="project" value="TreeGrafter"/>
</dbReference>
<dbReference type="PRINTS" id="PR00081">
    <property type="entry name" value="GDHRDH"/>
</dbReference>
<dbReference type="CDD" id="cd05233">
    <property type="entry name" value="SDR_c"/>
    <property type="match status" value="1"/>
</dbReference>
<comment type="similarity">
    <text evidence="1">Belongs to the short-chain dehydrogenases/reductases (SDR) family.</text>
</comment>
<evidence type="ECO:0000256" key="1">
    <source>
        <dbReference type="ARBA" id="ARBA00006484"/>
    </source>
</evidence>
<dbReference type="GO" id="GO:0016616">
    <property type="term" value="F:oxidoreductase activity, acting on the CH-OH group of donors, NAD or NADP as acceptor"/>
    <property type="evidence" value="ECO:0007669"/>
    <property type="project" value="TreeGrafter"/>
</dbReference>
<dbReference type="OrthoDB" id="5840532at2759"/>
<accession>A0A507AIY3</accession>
<dbReference type="PANTHER" id="PTHR42760:SF45">
    <property type="entry name" value="SHORT CHAIN DEHYDROGENASE_REDUCTASE FAMILY PROTEIN, PUTATIVE (AFU_ORTHOLOGUE AFUA_3G09150)-RELATED"/>
    <property type="match status" value="1"/>
</dbReference>
<comment type="caution">
    <text evidence="3">The sequence shown here is derived from an EMBL/GenBank/DDBJ whole genome shotgun (WGS) entry which is preliminary data.</text>
</comment>
<dbReference type="STRING" id="1093900.A0A507AIY3"/>